<feature type="transmembrane region" description="Helical" evidence="1">
    <location>
        <begin position="83"/>
        <end position="103"/>
    </location>
</feature>
<dbReference type="Proteomes" id="UP001308005">
    <property type="component" value="Unassembled WGS sequence"/>
</dbReference>
<accession>A0ABU6CW62</accession>
<organism evidence="2 3">
    <name type="scientific">Candidatus Thiothrix phosphatis</name>
    <dbReference type="NCBI Taxonomy" id="3112415"/>
    <lineage>
        <taxon>Bacteria</taxon>
        <taxon>Pseudomonadati</taxon>
        <taxon>Pseudomonadota</taxon>
        <taxon>Gammaproteobacteria</taxon>
        <taxon>Thiotrichales</taxon>
        <taxon>Thiotrichaceae</taxon>
        <taxon>Thiothrix</taxon>
    </lineage>
</organism>
<reference evidence="3" key="1">
    <citation type="submission" date="2023-07" db="EMBL/GenBank/DDBJ databases">
        <title>The carbon used by Thiothrix.</title>
        <authorList>
            <person name="Chen L."/>
        </authorList>
    </citation>
    <scope>NUCLEOTIDE SEQUENCE [LARGE SCALE GENOMIC DNA]</scope>
</reference>
<protein>
    <submittedName>
        <fullName evidence="2">Uncharacterized protein</fullName>
    </submittedName>
</protein>
<keyword evidence="3" id="KW-1185">Reference proteome</keyword>
<gene>
    <name evidence="2" type="ORF">VSS37_07285</name>
</gene>
<evidence type="ECO:0000256" key="1">
    <source>
        <dbReference type="SAM" id="Phobius"/>
    </source>
</evidence>
<feature type="non-terminal residue" evidence="2">
    <location>
        <position position="104"/>
    </location>
</feature>
<evidence type="ECO:0000313" key="3">
    <source>
        <dbReference type="Proteomes" id="UP001308005"/>
    </source>
</evidence>
<name>A0ABU6CW62_9GAMM</name>
<sequence length="104" mass="11032">MNDLQPIDMKATTNGAEIGANPVPNTNQPPAPGELADIGGLMSAAATYLSRIDWQKVFVFAARSMAAAAVAFLTFQFCRYFQYFGAGALAMSGQFAIGVFFLAV</sequence>
<proteinExistence type="predicted"/>
<reference evidence="2 3" key="2">
    <citation type="submission" date="2024-01" db="EMBL/GenBank/DDBJ databases">
        <authorList>
            <person name="Xie X."/>
        </authorList>
    </citation>
    <scope>NUCLEOTIDE SEQUENCE [LARGE SCALE GENOMIC DNA]</scope>
    <source>
        <strain evidence="2">SCUT-1</strain>
    </source>
</reference>
<dbReference type="EMBL" id="JAYMYJ010000061">
    <property type="protein sequence ID" value="MEB4590777.1"/>
    <property type="molecule type" value="Genomic_DNA"/>
</dbReference>
<keyword evidence="1" id="KW-0472">Membrane</keyword>
<comment type="caution">
    <text evidence="2">The sequence shown here is derived from an EMBL/GenBank/DDBJ whole genome shotgun (WGS) entry which is preliminary data.</text>
</comment>
<evidence type="ECO:0000313" key="2">
    <source>
        <dbReference type="EMBL" id="MEB4590777.1"/>
    </source>
</evidence>
<feature type="transmembrane region" description="Helical" evidence="1">
    <location>
        <begin position="57"/>
        <end position="77"/>
    </location>
</feature>
<keyword evidence="1" id="KW-1133">Transmembrane helix</keyword>
<dbReference type="RefSeq" id="WP_324694141.1">
    <property type="nucleotide sequence ID" value="NZ_JAYMYJ010000061.1"/>
</dbReference>
<keyword evidence="1" id="KW-0812">Transmembrane</keyword>